<dbReference type="STRING" id="1447875.A0A2B7XXU5"/>
<dbReference type="EMBL" id="PDNB01000041">
    <property type="protein sequence ID" value="PGH13850.1"/>
    <property type="molecule type" value="Genomic_DNA"/>
</dbReference>
<feature type="compositionally biased region" description="Low complexity" evidence="1">
    <location>
        <begin position="1"/>
        <end position="21"/>
    </location>
</feature>
<comment type="caution">
    <text evidence="2">The sequence shown here is derived from an EMBL/GenBank/DDBJ whole genome shotgun (WGS) entry which is preliminary data.</text>
</comment>
<feature type="compositionally biased region" description="Basic and acidic residues" evidence="1">
    <location>
        <begin position="213"/>
        <end position="223"/>
    </location>
</feature>
<feature type="region of interest" description="Disordered" evidence="1">
    <location>
        <begin position="201"/>
        <end position="288"/>
    </location>
</feature>
<feature type="compositionally biased region" description="Basic and acidic residues" evidence="1">
    <location>
        <begin position="276"/>
        <end position="288"/>
    </location>
</feature>
<evidence type="ECO:0000313" key="3">
    <source>
        <dbReference type="Proteomes" id="UP000223968"/>
    </source>
</evidence>
<evidence type="ECO:0000256" key="1">
    <source>
        <dbReference type="SAM" id="MobiDB-lite"/>
    </source>
</evidence>
<protein>
    <submittedName>
        <fullName evidence="2">Uncharacterized protein</fullName>
    </submittedName>
</protein>
<accession>A0A2B7XXU5</accession>
<feature type="compositionally biased region" description="Acidic residues" evidence="1">
    <location>
        <begin position="150"/>
        <end position="163"/>
    </location>
</feature>
<keyword evidence="3" id="KW-1185">Reference proteome</keyword>
<feature type="region of interest" description="Disordered" evidence="1">
    <location>
        <begin position="1"/>
        <end position="30"/>
    </location>
</feature>
<reference evidence="2 3" key="1">
    <citation type="submission" date="2017-10" db="EMBL/GenBank/DDBJ databases">
        <title>Comparative genomics in systemic dimorphic fungi from Ajellomycetaceae.</title>
        <authorList>
            <person name="Munoz J.F."/>
            <person name="Mcewen J.G."/>
            <person name="Clay O.K."/>
            <person name="Cuomo C.A."/>
        </authorList>
    </citation>
    <scope>NUCLEOTIDE SEQUENCE [LARGE SCALE GENOMIC DNA]</scope>
    <source>
        <strain evidence="2 3">UAMH5409</strain>
    </source>
</reference>
<proteinExistence type="predicted"/>
<gene>
    <name evidence="2" type="ORF">AJ79_03418</name>
</gene>
<dbReference type="AlphaFoldDB" id="A0A2B7XXU5"/>
<dbReference type="Proteomes" id="UP000223968">
    <property type="component" value="Unassembled WGS sequence"/>
</dbReference>
<feature type="region of interest" description="Disordered" evidence="1">
    <location>
        <begin position="101"/>
        <end position="170"/>
    </location>
</feature>
<name>A0A2B7XXU5_9EURO</name>
<evidence type="ECO:0000313" key="2">
    <source>
        <dbReference type="EMBL" id="PGH13850.1"/>
    </source>
</evidence>
<organism evidence="2 3">
    <name type="scientific">Helicocarpus griseus UAMH5409</name>
    <dbReference type="NCBI Taxonomy" id="1447875"/>
    <lineage>
        <taxon>Eukaryota</taxon>
        <taxon>Fungi</taxon>
        <taxon>Dikarya</taxon>
        <taxon>Ascomycota</taxon>
        <taxon>Pezizomycotina</taxon>
        <taxon>Eurotiomycetes</taxon>
        <taxon>Eurotiomycetidae</taxon>
        <taxon>Onygenales</taxon>
        <taxon>Ajellomycetaceae</taxon>
        <taxon>Helicocarpus</taxon>
    </lineage>
</organism>
<dbReference type="OrthoDB" id="5355007at2759"/>
<sequence>MSTTTYPTSNTTSNQQQQSHHPSPDPNDPTTVLLTYLSSPSTTTTNTLEDLHTTLLSSLQRAGWTERVRGIALELLRAGHCDRFEEVVDTVVALASGSEDVTPASLARGRKRKRMERSGGRGNKARVVEGPFENGNTNGNEDRNGVVEGPSEDGDGDVDEEYDANGMEGFPDIRIPQNVVAEGVKMLHEALDGVFVVEGGDSTSSTTATAGENDSKEQQERNKSKPASAMTTSTTATTNGIANGLASLPKKPPPPLKSTPSGDGKGTKSKAPAKGKPQDNGDKKGKKG</sequence>
<feature type="compositionally biased region" description="Low complexity" evidence="1">
    <location>
        <begin position="227"/>
        <end position="238"/>
    </location>
</feature>